<accession>A0A166AV57</accession>
<dbReference type="CDD" id="cd04275">
    <property type="entry name" value="ZnMc_pappalysin_like"/>
    <property type="match status" value="1"/>
</dbReference>
<keyword evidence="6" id="KW-0862">Zinc</keyword>
<keyword evidence="3" id="KW-0479">Metal-binding</keyword>
<evidence type="ECO:0000256" key="2">
    <source>
        <dbReference type="ARBA" id="ARBA00022670"/>
    </source>
</evidence>
<dbReference type="GO" id="GO:0006508">
    <property type="term" value="P:proteolysis"/>
    <property type="evidence" value="ECO:0007669"/>
    <property type="project" value="UniProtKB-KW"/>
</dbReference>
<evidence type="ECO:0000256" key="4">
    <source>
        <dbReference type="ARBA" id="ARBA00022729"/>
    </source>
</evidence>
<dbReference type="STRING" id="1314781.A0A166AV57"/>
<dbReference type="GO" id="GO:0008237">
    <property type="term" value="F:metallopeptidase activity"/>
    <property type="evidence" value="ECO:0007669"/>
    <property type="project" value="UniProtKB-KW"/>
</dbReference>
<dbReference type="GO" id="GO:0046872">
    <property type="term" value="F:metal ion binding"/>
    <property type="evidence" value="ECO:0007669"/>
    <property type="project" value="UniProtKB-KW"/>
</dbReference>
<dbReference type="Pfam" id="PF05572">
    <property type="entry name" value="Peptidase_M43"/>
    <property type="match status" value="1"/>
</dbReference>
<dbReference type="InParanoid" id="A0A166AV57"/>
<keyword evidence="4" id="KW-0732">Signal</keyword>
<keyword evidence="5" id="KW-0378">Hydrolase</keyword>
<organism evidence="10 11">
    <name type="scientific">Exidia glandulosa HHB12029</name>
    <dbReference type="NCBI Taxonomy" id="1314781"/>
    <lineage>
        <taxon>Eukaryota</taxon>
        <taxon>Fungi</taxon>
        <taxon>Dikarya</taxon>
        <taxon>Basidiomycota</taxon>
        <taxon>Agaricomycotina</taxon>
        <taxon>Agaricomycetes</taxon>
        <taxon>Auriculariales</taxon>
        <taxon>Exidiaceae</taxon>
        <taxon>Exidia</taxon>
    </lineage>
</organism>
<reference evidence="10 11" key="1">
    <citation type="journal article" date="2016" name="Mol. Biol. Evol.">
        <title>Comparative Genomics of Early-Diverging Mushroom-Forming Fungi Provides Insights into the Origins of Lignocellulose Decay Capabilities.</title>
        <authorList>
            <person name="Nagy L.G."/>
            <person name="Riley R."/>
            <person name="Tritt A."/>
            <person name="Adam C."/>
            <person name="Daum C."/>
            <person name="Floudas D."/>
            <person name="Sun H."/>
            <person name="Yadav J.S."/>
            <person name="Pangilinan J."/>
            <person name="Larsson K.H."/>
            <person name="Matsuura K."/>
            <person name="Barry K."/>
            <person name="Labutti K."/>
            <person name="Kuo R."/>
            <person name="Ohm R.A."/>
            <person name="Bhattacharya S.S."/>
            <person name="Shirouzu T."/>
            <person name="Yoshinaga Y."/>
            <person name="Martin F.M."/>
            <person name="Grigoriev I.V."/>
            <person name="Hibbett D.S."/>
        </authorList>
    </citation>
    <scope>NUCLEOTIDE SEQUENCE [LARGE SCALE GENOMIC DNA]</scope>
    <source>
        <strain evidence="10 11">HHB12029</strain>
    </source>
</reference>
<comment type="similarity">
    <text evidence="1">Belongs to the peptidase M43B family.</text>
</comment>
<evidence type="ECO:0000256" key="6">
    <source>
        <dbReference type="ARBA" id="ARBA00022833"/>
    </source>
</evidence>
<evidence type="ECO:0000256" key="1">
    <source>
        <dbReference type="ARBA" id="ARBA00008721"/>
    </source>
</evidence>
<name>A0A166AV57_EXIGL</name>
<keyword evidence="11" id="KW-1185">Reference proteome</keyword>
<feature type="domain" description="Peptidase M43 pregnancy-associated plasma-A" evidence="9">
    <location>
        <begin position="178"/>
        <end position="264"/>
    </location>
</feature>
<gene>
    <name evidence="10" type="ORF">EXIGLDRAFT_715088</name>
</gene>
<keyword evidence="8" id="KW-1015">Disulfide bond</keyword>
<dbReference type="InterPro" id="IPR024079">
    <property type="entry name" value="MetalloPept_cat_dom_sf"/>
</dbReference>
<proteinExistence type="inferred from homology"/>
<evidence type="ECO:0000256" key="5">
    <source>
        <dbReference type="ARBA" id="ARBA00022801"/>
    </source>
</evidence>
<evidence type="ECO:0000256" key="7">
    <source>
        <dbReference type="ARBA" id="ARBA00023049"/>
    </source>
</evidence>
<dbReference type="Gene3D" id="3.40.390.10">
    <property type="entry name" value="Collagenase (Catalytic Domain)"/>
    <property type="match status" value="1"/>
</dbReference>
<dbReference type="PANTHER" id="PTHR47466:SF1">
    <property type="entry name" value="METALLOPROTEASE MEP1 (AFU_ORTHOLOGUE AFUA_1G07730)-RELATED"/>
    <property type="match status" value="1"/>
</dbReference>
<dbReference type="Proteomes" id="UP000077266">
    <property type="component" value="Unassembled WGS sequence"/>
</dbReference>
<dbReference type="InterPro" id="IPR008754">
    <property type="entry name" value="Peptidase_M43"/>
</dbReference>
<keyword evidence="7" id="KW-0482">Metalloprotease</keyword>
<evidence type="ECO:0000256" key="3">
    <source>
        <dbReference type="ARBA" id="ARBA00022723"/>
    </source>
</evidence>
<dbReference type="EMBL" id="KV425957">
    <property type="protein sequence ID" value="KZV95449.1"/>
    <property type="molecule type" value="Genomic_DNA"/>
</dbReference>
<evidence type="ECO:0000313" key="10">
    <source>
        <dbReference type="EMBL" id="KZV95449.1"/>
    </source>
</evidence>
<sequence>MSGPRRRPRRGCGTETASAERVALLEADSAPVTSNTTKTKYFSSTIPVHWHVIRANETYQGGSIPENMIQEQMQTINRDYRWTGLRFSLASFEYVQDENWFLSLVPDSGSEQSMKQTYRKGDVNALNIYTVGFLDGAARWLGIYGYSTWPWDYASVSWNDGVVIKWSTLPGGTEEGFNLGKTATHEIGHWVGLYHTFEGGCESPGDYVFDTTPEDTGAEGCPVGRKTCNGTIGYDPIHNYMDYSTDECMTGFTAGQIVRMRTQLFKYRNVLF</sequence>
<evidence type="ECO:0000313" key="11">
    <source>
        <dbReference type="Proteomes" id="UP000077266"/>
    </source>
</evidence>
<dbReference type="PANTHER" id="PTHR47466">
    <property type="match status" value="1"/>
</dbReference>
<dbReference type="SUPFAM" id="SSF55486">
    <property type="entry name" value="Metalloproteases ('zincins'), catalytic domain"/>
    <property type="match status" value="1"/>
</dbReference>
<dbReference type="OrthoDB" id="536211at2759"/>
<keyword evidence="2" id="KW-0645">Protease</keyword>
<evidence type="ECO:0000256" key="8">
    <source>
        <dbReference type="ARBA" id="ARBA00023157"/>
    </source>
</evidence>
<protein>
    <submittedName>
        <fullName evidence="10">Zincin</fullName>
    </submittedName>
</protein>
<dbReference type="AlphaFoldDB" id="A0A166AV57"/>
<evidence type="ECO:0000259" key="9">
    <source>
        <dbReference type="Pfam" id="PF05572"/>
    </source>
</evidence>